<name>A0A0K6HLE1_9HYPH</name>
<dbReference type="AlphaFoldDB" id="A0A0K6HLE1"/>
<evidence type="ECO:0000256" key="1">
    <source>
        <dbReference type="SAM" id="MobiDB-lite"/>
    </source>
</evidence>
<feature type="compositionally biased region" description="Low complexity" evidence="1">
    <location>
        <begin position="141"/>
        <end position="152"/>
    </location>
</feature>
<protein>
    <submittedName>
        <fullName evidence="2">Uncharacterized protein</fullName>
    </submittedName>
</protein>
<proteinExistence type="predicted"/>
<dbReference type="Proteomes" id="UP000183900">
    <property type="component" value="Unassembled WGS sequence"/>
</dbReference>
<evidence type="ECO:0000313" key="2">
    <source>
        <dbReference type="EMBL" id="CUA91877.1"/>
    </source>
</evidence>
<evidence type="ECO:0000313" key="3">
    <source>
        <dbReference type="Proteomes" id="UP000183900"/>
    </source>
</evidence>
<feature type="region of interest" description="Disordered" evidence="1">
    <location>
        <begin position="40"/>
        <end position="165"/>
    </location>
</feature>
<accession>A0A0K6HLE1</accession>
<organism evidence="2 3">
    <name type="scientific">Pannonibacter indicus</name>
    <dbReference type="NCBI Taxonomy" id="466044"/>
    <lineage>
        <taxon>Bacteria</taxon>
        <taxon>Pseudomonadati</taxon>
        <taxon>Pseudomonadota</taxon>
        <taxon>Alphaproteobacteria</taxon>
        <taxon>Hyphomicrobiales</taxon>
        <taxon>Stappiaceae</taxon>
        <taxon>Pannonibacter</taxon>
    </lineage>
</organism>
<keyword evidence="3" id="KW-1185">Reference proteome</keyword>
<feature type="compositionally biased region" description="Low complexity" evidence="1">
    <location>
        <begin position="76"/>
        <end position="87"/>
    </location>
</feature>
<gene>
    <name evidence="2" type="ORF">Ga0061067_101145</name>
</gene>
<sequence>MATKTFLHRLRQSVSAAVSGAEGRGKQRAWRDGWLSDWIHGGKPVAGGKGQPDTPEISLQGRAVPVEAKPSVTGHAPATAPATAKPASRLSARTSETAPEPGAPGVSRPAPAGGRAARNAGEGSPGFVNVNTSPSWRAGVTPQTSTPPSSQTLRPVNGRPVNGRPVNLEAAFAPQLEKDLSKEKRMPGDPTAPVGATPPDTSALNKQIVQAVNFTNYQNLANAPAMVITPPEMSVGQTTAIAVQDAESYMNAIMQIAVAGQAVAIKKAAQGPAGELIAVPLMAEIQAMVQAAVAVYGSVSTTAGTSASTVIGDLKTAVS</sequence>
<feature type="compositionally biased region" description="Low complexity" evidence="1">
    <location>
        <begin position="103"/>
        <end position="122"/>
    </location>
</feature>
<dbReference type="EMBL" id="CYHE01000001">
    <property type="protein sequence ID" value="CUA91877.1"/>
    <property type="molecule type" value="Genomic_DNA"/>
</dbReference>
<reference evidence="3" key="1">
    <citation type="submission" date="2015-08" db="EMBL/GenBank/DDBJ databases">
        <authorList>
            <person name="Varghese N."/>
        </authorList>
    </citation>
    <scope>NUCLEOTIDE SEQUENCE [LARGE SCALE GENOMIC DNA]</scope>
    <source>
        <strain evidence="3">DSM 23407</strain>
    </source>
</reference>